<dbReference type="InterPro" id="IPR040919">
    <property type="entry name" value="Asparaginase_C"/>
</dbReference>
<dbReference type="PANTHER" id="PTHR11707:SF28">
    <property type="entry name" value="60 KDA LYSOPHOSPHOLIPASE"/>
    <property type="match status" value="1"/>
</dbReference>
<dbReference type="KEGG" id="srt:Srot_1410"/>
<dbReference type="SMART" id="SM00870">
    <property type="entry name" value="Asparaginase"/>
    <property type="match status" value="1"/>
</dbReference>
<dbReference type="Pfam" id="PF00710">
    <property type="entry name" value="Asparaginase"/>
    <property type="match status" value="1"/>
</dbReference>
<dbReference type="SFLD" id="SFLDS00057">
    <property type="entry name" value="Glutaminase/Asparaginase"/>
    <property type="match status" value="1"/>
</dbReference>
<proteinExistence type="inferred from homology"/>
<dbReference type="PROSITE" id="PS00917">
    <property type="entry name" value="ASN_GLN_ASE_2"/>
    <property type="match status" value="1"/>
</dbReference>
<evidence type="ECO:0000313" key="12">
    <source>
        <dbReference type="Proteomes" id="UP000002247"/>
    </source>
</evidence>
<comment type="similarity">
    <text evidence="1">Belongs to the asparaginase 1 family.</text>
</comment>
<dbReference type="RefSeq" id="WP_013138328.1">
    <property type="nucleotide sequence ID" value="NC_014168.1"/>
</dbReference>
<accession>D6Z7E4</accession>
<name>D6Z7E4_SEGRD</name>
<evidence type="ECO:0000259" key="10">
    <source>
        <dbReference type="Pfam" id="PF17763"/>
    </source>
</evidence>
<dbReference type="Gene3D" id="3.40.50.40">
    <property type="match status" value="1"/>
</dbReference>
<dbReference type="Gene3D" id="3.40.50.1170">
    <property type="entry name" value="L-asparaginase, N-terminal domain"/>
    <property type="match status" value="1"/>
</dbReference>
<feature type="domain" description="Asparaginase/glutaminase C-terminal" evidence="10">
    <location>
        <begin position="191"/>
        <end position="297"/>
    </location>
</feature>
<dbReference type="InterPro" id="IPR037152">
    <property type="entry name" value="L-asparaginase_N_sf"/>
</dbReference>
<evidence type="ECO:0000256" key="1">
    <source>
        <dbReference type="ARBA" id="ARBA00010518"/>
    </source>
</evidence>
<feature type="binding site" evidence="6">
    <location>
        <begin position="86"/>
        <end position="87"/>
    </location>
    <ligand>
        <name>substrate</name>
    </ligand>
</feature>
<feature type="binding site" evidence="6">
    <location>
        <position position="53"/>
    </location>
    <ligand>
        <name>substrate</name>
    </ligand>
</feature>
<organism evidence="11 12">
    <name type="scientific">Segniliparus rotundus (strain ATCC BAA-972 / CDC 1076 / CIP 108378 / DSM 44985 / JCM 13578)</name>
    <dbReference type="NCBI Taxonomy" id="640132"/>
    <lineage>
        <taxon>Bacteria</taxon>
        <taxon>Bacillati</taxon>
        <taxon>Actinomycetota</taxon>
        <taxon>Actinomycetes</taxon>
        <taxon>Mycobacteriales</taxon>
        <taxon>Segniliparaceae</taxon>
        <taxon>Segniliparus</taxon>
    </lineage>
</organism>
<dbReference type="PROSITE" id="PS51732">
    <property type="entry name" value="ASN_GLN_ASE_3"/>
    <property type="match status" value="1"/>
</dbReference>
<feature type="active site" evidence="7">
    <location>
        <position position="13"/>
    </location>
</feature>
<feature type="domain" description="L-asparaginase N-terminal" evidence="9">
    <location>
        <begin position="5"/>
        <end position="169"/>
    </location>
</feature>
<dbReference type="GO" id="GO:0006528">
    <property type="term" value="P:asparagine metabolic process"/>
    <property type="evidence" value="ECO:0007669"/>
    <property type="project" value="InterPro"/>
</dbReference>
<evidence type="ECO:0000256" key="7">
    <source>
        <dbReference type="PROSITE-ProRule" id="PRU10099"/>
    </source>
</evidence>
<feature type="active site" description="O-isoaspartyl threonine intermediate" evidence="5">
    <location>
        <position position="13"/>
    </location>
</feature>
<protein>
    <recommendedName>
        <fullName evidence="2">asparaginase</fullName>
        <ecNumber evidence="2">3.5.1.1</ecNumber>
    </recommendedName>
</protein>
<dbReference type="InterPro" id="IPR027475">
    <property type="entry name" value="Asparaginase/glutaminase_AS2"/>
</dbReference>
<dbReference type="Pfam" id="PF17763">
    <property type="entry name" value="Asparaginase_C"/>
    <property type="match status" value="1"/>
</dbReference>
<keyword evidence="3" id="KW-0378">Hydrolase</keyword>
<evidence type="ECO:0000256" key="8">
    <source>
        <dbReference type="PROSITE-ProRule" id="PRU10100"/>
    </source>
</evidence>
<dbReference type="PRINTS" id="PR00139">
    <property type="entry name" value="ASNGLNASE"/>
</dbReference>
<evidence type="ECO:0000259" key="9">
    <source>
        <dbReference type="Pfam" id="PF00710"/>
    </source>
</evidence>
<evidence type="ECO:0000256" key="5">
    <source>
        <dbReference type="PIRSR" id="PIRSR001220-1"/>
    </source>
</evidence>
<dbReference type="InterPro" id="IPR036152">
    <property type="entry name" value="Asp/glu_Ase-like_sf"/>
</dbReference>
<reference evidence="11 12" key="1">
    <citation type="journal article" date="2010" name="Stand. Genomic Sci.">
        <title>Complete genome sequence of Segniliparus rotundus type strain (CDC 1076).</title>
        <authorList>
            <person name="Sikorski J."/>
            <person name="Lapidus A."/>
            <person name="Copeland A."/>
            <person name="Misra M."/>
            <person name="Glavina Del Rio T."/>
            <person name="Nolan M."/>
            <person name="Lucas S."/>
            <person name="Chen F."/>
            <person name="Tice H."/>
            <person name="Cheng J.F."/>
            <person name="Jando M."/>
            <person name="Schneider S."/>
            <person name="Bruce D."/>
            <person name="Goodwin L."/>
            <person name="Pitluck S."/>
            <person name="Liolios K."/>
            <person name="Mikhailova N."/>
            <person name="Pati A."/>
            <person name="Ivanova N."/>
            <person name="Mavromatis K."/>
            <person name="Chen A."/>
            <person name="Palaniappan K."/>
            <person name="Chertkov O."/>
            <person name="Land M."/>
            <person name="Hauser L."/>
            <person name="Chang Y.J."/>
            <person name="Jeffries C.D."/>
            <person name="Brettin T."/>
            <person name="Detter J.C."/>
            <person name="Han C."/>
            <person name="Rohde M."/>
            <person name="Goker M."/>
            <person name="Bristow J."/>
            <person name="Eisen J.A."/>
            <person name="Markowitz V."/>
            <person name="Hugenholtz P."/>
            <person name="Kyrpides N.C."/>
            <person name="Klenk H.P."/>
        </authorList>
    </citation>
    <scope>NUCLEOTIDE SEQUENCE [LARGE SCALE GENOMIC DNA]</scope>
    <source>
        <strain evidence="12">ATCC BAA-972 / CDC 1076 / CIP 108378 / DSM 44985 / JCM 13578</strain>
    </source>
</reference>
<dbReference type="HOGENOM" id="CLU_019134_1_0_11"/>
<evidence type="ECO:0000256" key="4">
    <source>
        <dbReference type="ARBA" id="ARBA00049366"/>
    </source>
</evidence>
<dbReference type="AlphaFoldDB" id="D6Z7E4"/>
<dbReference type="PIRSF" id="PIRSF001220">
    <property type="entry name" value="L-ASNase_gatD"/>
    <property type="match status" value="1"/>
</dbReference>
<dbReference type="InterPro" id="IPR006034">
    <property type="entry name" value="Asparaginase/glutaminase-like"/>
</dbReference>
<dbReference type="InterPro" id="IPR020827">
    <property type="entry name" value="Asparaginase/glutaminase_AS1"/>
</dbReference>
<evidence type="ECO:0000313" key="11">
    <source>
        <dbReference type="EMBL" id="ADG97874.1"/>
    </source>
</evidence>
<dbReference type="OrthoDB" id="9788068at2"/>
<dbReference type="Proteomes" id="UP000002247">
    <property type="component" value="Chromosome"/>
</dbReference>
<dbReference type="CDD" id="cd08964">
    <property type="entry name" value="L-asparaginase_II"/>
    <property type="match status" value="1"/>
</dbReference>
<dbReference type="SUPFAM" id="SSF53774">
    <property type="entry name" value="Glutaminase/Asparaginase"/>
    <property type="match status" value="1"/>
</dbReference>
<evidence type="ECO:0000256" key="3">
    <source>
        <dbReference type="ARBA" id="ARBA00022801"/>
    </source>
</evidence>
<sequence length="301" mass="30164">MNNFVTLITTGGTIASVADPSGVRRPVLGAHDLLAATGYQGRVKVREAVRKDSSLLDFADVDQIRRIVAQELDNPSVSGVVVAHGTDTMEETAILLDLLTGGDKPVVLTGAARPASDPATDGPANLRHALAFAASPGARGAGAVICFAGATLAARGAHKRHTGGDDVFGGRAHAKGAPAVKAPACDIAATRVDLVALCQGADRTGVDASVAAGARGLVLATMGNGGVPDSVTQAVAEHARAGIAVVACSRVLGAPVTPEYSGGARLIAAGALLAAELSAPQARMQLAAVLASGSDPRRFPW</sequence>
<evidence type="ECO:0000256" key="2">
    <source>
        <dbReference type="ARBA" id="ARBA00012920"/>
    </source>
</evidence>
<comment type="catalytic activity">
    <reaction evidence="4">
        <text>L-asparagine + H2O = L-aspartate + NH4(+)</text>
        <dbReference type="Rhea" id="RHEA:21016"/>
        <dbReference type="ChEBI" id="CHEBI:15377"/>
        <dbReference type="ChEBI" id="CHEBI:28938"/>
        <dbReference type="ChEBI" id="CHEBI:29991"/>
        <dbReference type="ChEBI" id="CHEBI:58048"/>
        <dbReference type="EC" id="3.5.1.1"/>
    </reaction>
</comment>
<keyword evidence="12" id="KW-1185">Reference proteome</keyword>
<dbReference type="EMBL" id="CP001958">
    <property type="protein sequence ID" value="ADG97874.1"/>
    <property type="molecule type" value="Genomic_DNA"/>
</dbReference>
<dbReference type="GO" id="GO:0004067">
    <property type="term" value="F:asparaginase activity"/>
    <property type="evidence" value="ECO:0007669"/>
    <property type="project" value="UniProtKB-UniRule"/>
</dbReference>
<dbReference type="InterPro" id="IPR004550">
    <property type="entry name" value="AsnASE_II"/>
</dbReference>
<dbReference type="PROSITE" id="PS00144">
    <property type="entry name" value="ASN_GLN_ASE_1"/>
    <property type="match status" value="1"/>
</dbReference>
<dbReference type="EC" id="3.5.1.1" evidence="2"/>
<feature type="active site" evidence="8">
    <location>
        <position position="86"/>
    </location>
</feature>
<dbReference type="InterPro" id="IPR027474">
    <property type="entry name" value="L-asparaginase_N"/>
</dbReference>
<dbReference type="STRING" id="640132.Srot_1410"/>
<dbReference type="eggNOG" id="COG0252">
    <property type="taxonomic scope" value="Bacteria"/>
</dbReference>
<dbReference type="InterPro" id="IPR027473">
    <property type="entry name" value="L-asparaginase_C"/>
</dbReference>
<evidence type="ECO:0000256" key="6">
    <source>
        <dbReference type="PIRSR" id="PIRSR001220-2"/>
    </source>
</evidence>
<dbReference type="PIRSF" id="PIRSF500176">
    <property type="entry name" value="L_ASNase"/>
    <property type="match status" value="1"/>
</dbReference>
<dbReference type="PANTHER" id="PTHR11707">
    <property type="entry name" value="L-ASPARAGINASE"/>
    <property type="match status" value="1"/>
</dbReference>
<gene>
    <name evidence="11" type="ordered locus">Srot_1410</name>
</gene>